<name>A0A814Z473_9BILA</name>
<evidence type="ECO:0000313" key="4">
    <source>
        <dbReference type="Proteomes" id="UP000663870"/>
    </source>
</evidence>
<dbReference type="InterPro" id="IPR005515">
    <property type="entry name" value="VOMI"/>
</dbReference>
<organism evidence="1 3">
    <name type="scientific">Rotaria sordida</name>
    <dbReference type="NCBI Taxonomy" id="392033"/>
    <lineage>
        <taxon>Eukaryota</taxon>
        <taxon>Metazoa</taxon>
        <taxon>Spiralia</taxon>
        <taxon>Gnathifera</taxon>
        <taxon>Rotifera</taxon>
        <taxon>Eurotatoria</taxon>
        <taxon>Bdelloidea</taxon>
        <taxon>Philodinida</taxon>
        <taxon>Philodinidae</taxon>
        <taxon>Rotaria</taxon>
    </lineage>
</organism>
<dbReference type="PANTHER" id="PTHR18841">
    <property type="entry name" value="VITELLINE MEMBRANE OUTER LAYER PROTEIN I-RELATED"/>
    <property type="match status" value="1"/>
</dbReference>
<reference evidence="1" key="1">
    <citation type="submission" date="2021-02" db="EMBL/GenBank/DDBJ databases">
        <authorList>
            <person name="Nowell W R."/>
        </authorList>
    </citation>
    <scope>NUCLEOTIDE SEQUENCE</scope>
</reference>
<dbReference type="Gene3D" id="2.100.10.20">
    <property type="entry name" value="Vitelline membrane outer layer protein I (VOMI)"/>
    <property type="match status" value="1"/>
</dbReference>
<dbReference type="EMBL" id="CAJNOH010001651">
    <property type="protein sequence ID" value="CAF1238624.1"/>
    <property type="molecule type" value="Genomic_DNA"/>
</dbReference>
<comment type="caution">
    <text evidence="1">The sequence shown here is derived from an EMBL/GenBank/DDBJ whole genome shotgun (WGS) entry which is preliminary data.</text>
</comment>
<dbReference type="GO" id="GO:0005615">
    <property type="term" value="C:extracellular space"/>
    <property type="evidence" value="ECO:0007669"/>
    <property type="project" value="TreeGrafter"/>
</dbReference>
<dbReference type="Pfam" id="PF03762">
    <property type="entry name" value="VOMI"/>
    <property type="match status" value="1"/>
</dbReference>
<dbReference type="SUPFAM" id="SSF51092">
    <property type="entry name" value="Vitelline membrane outer protein-I (VMO-I)"/>
    <property type="match status" value="1"/>
</dbReference>
<dbReference type="InterPro" id="IPR036706">
    <property type="entry name" value="VOMI_sf"/>
</dbReference>
<evidence type="ECO:0000313" key="3">
    <source>
        <dbReference type="Proteomes" id="UP000663854"/>
    </source>
</evidence>
<protein>
    <submittedName>
        <fullName evidence="1">Uncharacterized protein</fullName>
    </submittedName>
</protein>
<dbReference type="Proteomes" id="UP000663870">
    <property type="component" value="Unassembled WGS sequence"/>
</dbReference>
<keyword evidence="4" id="KW-1185">Reference proteome</keyword>
<dbReference type="EMBL" id="CAJNOL010002669">
    <property type="protein sequence ID" value="CAF1520821.1"/>
    <property type="molecule type" value="Genomic_DNA"/>
</dbReference>
<proteinExistence type="predicted"/>
<evidence type="ECO:0000313" key="1">
    <source>
        <dbReference type="EMBL" id="CAF1238624.1"/>
    </source>
</evidence>
<accession>A0A814Z473</accession>
<dbReference type="Proteomes" id="UP000663854">
    <property type="component" value="Unassembled WGS sequence"/>
</dbReference>
<evidence type="ECO:0000313" key="2">
    <source>
        <dbReference type="EMBL" id="CAF1520821.1"/>
    </source>
</evidence>
<gene>
    <name evidence="2" type="ORF">JXQ802_LOCUS41571</name>
    <name evidence="1" type="ORF">PYM288_LOCUS26760</name>
</gene>
<sequence>MGETLVKAGAGLIPFMDENLFGYGYKGKVIISSASFSTFEYVKAAAIAAKASRNAQRYFFTTDQEENNYEGVMNRLYPVTNNRVYGTGASSCGTAPSYYAAIIAAVAGKKQGENETRDDVVQTIEPESGLWGEFTDMVYCDAGTWAIGFRQRVEQPCRSDCDDTALNSLELLCAKKDGTPVKSITPHIGFWGDWSNVVRCPQNSTFLTGVSFKIESSQGSDDDTAANDCQFSCSQSSNILALNGGPWGDWKQMKYCPSSSAICGFSLKLENMQSEGDDTALNGAKFQCCNL</sequence>
<dbReference type="AlphaFoldDB" id="A0A814Z473"/>
<dbReference type="PANTHER" id="PTHR18841:SF0">
    <property type="entry name" value="VITELLINE MEMBRANE OUTER LAYER 1 HOMOLOG A-RELATED"/>
    <property type="match status" value="1"/>
</dbReference>